<evidence type="ECO:0000313" key="3">
    <source>
        <dbReference type="Proteomes" id="UP000184444"/>
    </source>
</evidence>
<accession>A0A1M7DMJ2</accession>
<dbReference type="Proteomes" id="UP000184444">
    <property type="component" value="Unassembled WGS sequence"/>
</dbReference>
<dbReference type="STRING" id="53463.SAMN05444389_101445"/>
<sequence>MSPQGGLRDNRLSFETDDAVTPVERPRTSWAPELYQVTMVPMDRAMFQAFQSWFRGPLAYGTLPFVMDHPITREPTVWRIVKGDPPYQVSKVLAMRSADVRGISVSFGIQSMPLPVPVP</sequence>
<organism evidence="2 3">
    <name type="scientific">Paracoccus solventivorans</name>
    <dbReference type="NCBI Taxonomy" id="53463"/>
    <lineage>
        <taxon>Bacteria</taxon>
        <taxon>Pseudomonadati</taxon>
        <taxon>Pseudomonadota</taxon>
        <taxon>Alphaproteobacteria</taxon>
        <taxon>Rhodobacterales</taxon>
        <taxon>Paracoccaceae</taxon>
        <taxon>Paracoccus</taxon>
    </lineage>
</organism>
<dbReference type="AlphaFoldDB" id="A0A1M7DMJ2"/>
<reference evidence="3" key="1">
    <citation type="submission" date="2016-11" db="EMBL/GenBank/DDBJ databases">
        <authorList>
            <person name="Varghese N."/>
            <person name="Submissions S."/>
        </authorList>
    </citation>
    <scope>NUCLEOTIDE SEQUENCE [LARGE SCALE GENOMIC DNA]</scope>
    <source>
        <strain evidence="3">DSM 6637</strain>
    </source>
</reference>
<proteinExistence type="predicted"/>
<protein>
    <submittedName>
        <fullName evidence="2">Uncharacterized protein</fullName>
    </submittedName>
</protein>
<evidence type="ECO:0000313" key="2">
    <source>
        <dbReference type="EMBL" id="SHL80685.1"/>
    </source>
</evidence>
<keyword evidence="3" id="KW-1185">Reference proteome</keyword>
<gene>
    <name evidence="2" type="ORF">SAMN05444389_101445</name>
</gene>
<dbReference type="EMBL" id="FRCK01000001">
    <property type="protein sequence ID" value="SHL80685.1"/>
    <property type="molecule type" value="Genomic_DNA"/>
</dbReference>
<feature type="region of interest" description="Disordered" evidence="1">
    <location>
        <begin position="1"/>
        <end position="25"/>
    </location>
</feature>
<evidence type="ECO:0000256" key="1">
    <source>
        <dbReference type="SAM" id="MobiDB-lite"/>
    </source>
</evidence>
<name>A0A1M7DMJ2_9RHOB</name>